<dbReference type="InterPro" id="IPR045234">
    <property type="entry name" value="Unkempt-like"/>
</dbReference>
<feature type="compositionally biased region" description="Basic and acidic residues" evidence="10">
    <location>
        <begin position="175"/>
        <end position="186"/>
    </location>
</feature>
<evidence type="ECO:0000256" key="9">
    <source>
        <dbReference type="SAM" id="Coils"/>
    </source>
</evidence>
<feature type="domain" description="C3H1-type" evidence="11">
    <location>
        <begin position="71"/>
        <end position="100"/>
    </location>
</feature>
<dbReference type="SUPFAM" id="SSF90229">
    <property type="entry name" value="CCCH zinc finger"/>
    <property type="match status" value="1"/>
</dbReference>
<evidence type="ECO:0000256" key="3">
    <source>
        <dbReference type="ARBA" id="ARBA00022490"/>
    </source>
</evidence>
<dbReference type="PROSITE" id="PS50103">
    <property type="entry name" value="ZF_C3H1"/>
    <property type="match status" value="3"/>
</dbReference>
<dbReference type="InterPro" id="IPR057295">
    <property type="entry name" value="UNK_Znf_4"/>
</dbReference>
<keyword evidence="5" id="KW-0677">Repeat</keyword>
<dbReference type="Pfam" id="PF23035">
    <property type="entry name" value="zf-CCCH_UNK-like_4th"/>
    <property type="match status" value="1"/>
</dbReference>
<gene>
    <name evidence="12" type="ORF">EB796_022546</name>
</gene>
<feature type="region of interest" description="Disordered" evidence="10">
    <location>
        <begin position="542"/>
        <end position="611"/>
    </location>
</feature>
<reference evidence="12" key="1">
    <citation type="submission" date="2020-06" db="EMBL/GenBank/DDBJ databases">
        <title>Draft genome of Bugula neritina, a colonial animal packing powerful symbionts and potential medicines.</title>
        <authorList>
            <person name="Rayko M."/>
        </authorList>
    </citation>
    <scope>NUCLEOTIDE SEQUENCE [LARGE SCALE GENOMIC DNA]</scope>
    <source>
        <strain evidence="12">Kwan_BN1</strain>
    </source>
</reference>
<evidence type="ECO:0000256" key="10">
    <source>
        <dbReference type="SAM" id="MobiDB-lite"/>
    </source>
</evidence>
<dbReference type="EMBL" id="VXIV02003252">
    <property type="protein sequence ID" value="KAF6019129.1"/>
    <property type="molecule type" value="Genomic_DNA"/>
</dbReference>
<evidence type="ECO:0000313" key="12">
    <source>
        <dbReference type="EMBL" id="KAF6019129.1"/>
    </source>
</evidence>
<feature type="compositionally biased region" description="Polar residues" evidence="10">
    <location>
        <begin position="329"/>
        <end position="350"/>
    </location>
</feature>
<dbReference type="PANTHER" id="PTHR14493">
    <property type="entry name" value="UNKEMPT FAMILY MEMBER"/>
    <property type="match status" value="1"/>
</dbReference>
<keyword evidence="9" id="KW-0175">Coiled coil</keyword>
<feature type="domain" description="C3H1-type" evidence="11">
    <location>
        <begin position="274"/>
        <end position="302"/>
    </location>
</feature>
<sequence length="821" mass="90842">MNAKSDIGGNLVSIPEKPEHYTYLKEFRTQQCQLFLQHKCTQHRPYTCFHWHFANQRRRRPIRKRDGTFNYTPDSYCSKYDETTGTCPNGEDCSLLHRNSGDTERRYHIRYYKTASCVHETDAKGVCSKNGCHCAFAHGTQDLRNPTYDIREIQAMERGECVSENNPSIEMSTSMEKERTLNDDPKWNDSQYVLDNYKTEPCKRPPRLCRQGYACPQFHNSKDRRRNPKAYKYRSTPCPQVKQHDEWGDPAACDNGDQCQYCHTRTEQQFYPEIYKSTKCKDMVQTGYCPRGPFCAFAHVDQEIAMNKEAQLESPRANNSLGSYIQDLSPGSSKETESNSHTAAGSTSGGADSKKSPSRTLHGAGGESKASPRSVASSLTSLSNSFSDVLEGSVPTSVPEPIGKGRSQSMVEYHRSNSLQSRSNQFPSSFTGNNTYGRMRQLSGDIHGNTNSNLLIDSNSLAGFTNSTSNSSTNFPSQSQPNISPFAMPFFPPGDTVESVIGNAMEDLSLGDFHHMPFVSSLSAGLASSYNMGNSFSMPMPIPDRIQEGGSLSQSPPMSPLGSLPMSIPHLQNRSSRLSSFGTDLNPLVSPRSASSASQLQSNNTNSFPNSSSIFSNGLSSSANSGQDSIPKLKEEISIYKQRLSKWDDALNQARGACVAWEKEAEEANKKFMRSEEDRQNVMRQRDEAISQAKSFRQQLDYIASNGLVSRFGQPGLDLSKVPLSQLLPVYRNLHMEIEQLQQLIQKKSMVGASSGQCASCQAPVDIVTAGRASAPCSHILLCETCSSYGQSHPCHTCQSYVTSNGSNSVANKSIALHSHH</sequence>
<dbReference type="Pfam" id="PF23261">
    <property type="entry name" value="zf-CCCH_11"/>
    <property type="match status" value="1"/>
</dbReference>
<keyword evidence="13" id="KW-1185">Reference proteome</keyword>
<feature type="zinc finger region" description="C3H1-type" evidence="8">
    <location>
        <begin position="232"/>
        <end position="266"/>
    </location>
</feature>
<dbReference type="InterPro" id="IPR057296">
    <property type="entry name" value="UNK_Znf_5"/>
</dbReference>
<feature type="region of interest" description="Disordered" evidence="10">
    <location>
        <begin position="388"/>
        <end position="409"/>
    </location>
</feature>
<evidence type="ECO:0000256" key="6">
    <source>
        <dbReference type="ARBA" id="ARBA00022771"/>
    </source>
</evidence>
<comment type="caution">
    <text evidence="12">The sequence shown here is derived from an EMBL/GenBank/DDBJ whole genome shotgun (WGS) entry which is preliminary data.</text>
</comment>
<feature type="region of interest" description="Disordered" evidence="10">
    <location>
        <begin position="165"/>
        <end position="186"/>
    </location>
</feature>
<feature type="zinc finger region" description="C3H1-type" evidence="8">
    <location>
        <begin position="274"/>
        <end position="302"/>
    </location>
</feature>
<comment type="similarity">
    <text evidence="2">Belongs to the unkempt family.</text>
</comment>
<evidence type="ECO:0000256" key="1">
    <source>
        <dbReference type="ARBA" id="ARBA00004496"/>
    </source>
</evidence>
<dbReference type="Pfam" id="PF00642">
    <property type="entry name" value="zf-CCCH"/>
    <property type="match status" value="1"/>
</dbReference>
<feature type="coiled-coil region" evidence="9">
    <location>
        <begin position="651"/>
        <end position="685"/>
    </location>
</feature>
<feature type="compositionally biased region" description="Low complexity" evidence="10">
    <location>
        <begin position="549"/>
        <end position="567"/>
    </location>
</feature>
<dbReference type="Pfam" id="PF25427">
    <property type="entry name" value="zf-CCCH_UNK"/>
    <property type="match status" value="1"/>
</dbReference>
<dbReference type="PANTHER" id="PTHR14493:SF50">
    <property type="entry name" value="RING FINGER PROTEIN UNKEMPT"/>
    <property type="match status" value="1"/>
</dbReference>
<dbReference type="Pfam" id="PF18384">
    <property type="entry name" value="zf_CCCH_5"/>
    <property type="match status" value="1"/>
</dbReference>
<feature type="region of interest" description="Disordered" evidence="10">
    <location>
        <begin position="315"/>
        <end position="376"/>
    </location>
</feature>
<keyword evidence="6 8" id="KW-0863">Zinc-finger</keyword>
<dbReference type="SMART" id="SM00356">
    <property type="entry name" value="ZnF_C3H1"/>
    <property type="match status" value="5"/>
</dbReference>
<dbReference type="Gene3D" id="4.10.1000.10">
    <property type="entry name" value="Zinc finger, CCCH-type"/>
    <property type="match status" value="1"/>
</dbReference>
<keyword evidence="7 8" id="KW-0862">Zinc</keyword>
<dbReference type="GO" id="GO:0008270">
    <property type="term" value="F:zinc ion binding"/>
    <property type="evidence" value="ECO:0007669"/>
    <property type="project" value="UniProtKB-KW"/>
</dbReference>
<dbReference type="OrthoDB" id="20534at2759"/>
<evidence type="ECO:0000259" key="11">
    <source>
        <dbReference type="PROSITE" id="PS50103"/>
    </source>
</evidence>
<evidence type="ECO:0000256" key="5">
    <source>
        <dbReference type="ARBA" id="ARBA00022737"/>
    </source>
</evidence>
<feature type="domain" description="C3H1-type" evidence="11">
    <location>
        <begin position="232"/>
        <end position="266"/>
    </location>
</feature>
<dbReference type="Proteomes" id="UP000593567">
    <property type="component" value="Unassembled WGS sequence"/>
</dbReference>
<evidence type="ECO:0000256" key="2">
    <source>
        <dbReference type="ARBA" id="ARBA00008808"/>
    </source>
</evidence>
<comment type="subcellular location">
    <subcellularLocation>
        <location evidence="1">Cytoplasm</location>
    </subcellularLocation>
</comment>
<evidence type="ECO:0000256" key="4">
    <source>
        <dbReference type="ARBA" id="ARBA00022723"/>
    </source>
</evidence>
<organism evidence="12 13">
    <name type="scientific">Bugula neritina</name>
    <name type="common">Brown bryozoan</name>
    <name type="synonym">Sertularia neritina</name>
    <dbReference type="NCBI Taxonomy" id="10212"/>
    <lineage>
        <taxon>Eukaryota</taxon>
        <taxon>Metazoa</taxon>
        <taxon>Spiralia</taxon>
        <taxon>Lophotrochozoa</taxon>
        <taxon>Bryozoa</taxon>
        <taxon>Gymnolaemata</taxon>
        <taxon>Cheilostomatida</taxon>
        <taxon>Flustrina</taxon>
        <taxon>Buguloidea</taxon>
        <taxon>Bugulidae</taxon>
        <taxon>Bugula</taxon>
    </lineage>
</organism>
<dbReference type="InterPro" id="IPR000571">
    <property type="entry name" value="Znf_CCCH"/>
</dbReference>
<evidence type="ECO:0000313" key="13">
    <source>
        <dbReference type="Proteomes" id="UP000593567"/>
    </source>
</evidence>
<dbReference type="InterPro" id="IPR040594">
    <property type="entry name" value="UNK_Znf_1"/>
</dbReference>
<evidence type="ECO:0000256" key="8">
    <source>
        <dbReference type="PROSITE-ProRule" id="PRU00723"/>
    </source>
</evidence>
<dbReference type="GO" id="GO:0005737">
    <property type="term" value="C:cytoplasm"/>
    <property type="evidence" value="ECO:0007669"/>
    <property type="project" value="UniProtKB-SubCell"/>
</dbReference>
<dbReference type="InterPro" id="IPR036855">
    <property type="entry name" value="Znf_CCCH_sf"/>
</dbReference>
<evidence type="ECO:0000256" key="7">
    <source>
        <dbReference type="ARBA" id="ARBA00022833"/>
    </source>
</evidence>
<feature type="compositionally biased region" description="Polar residues" evidence="10">
    <location>
        <begin position="570"/>
        <end position="583"/>
    </location>
</feature>
<dbReference type="AlphaFoldDB" id="A0A7J7IYZ9"/>
<accession>A0A7J7IYZ9</accession>
<keyword evidence="4 8" id="KW-0479">Metal-binding</keyword>
<feature type="compositionally biased region" description="Polar residues" evidence="10">
    <location>
        <begin position="165"/>
        <end position="174"/>
    </location>
</feature>
<proteinExistence type="inferred from homology"/>
<feature type="zinc finger region" description="C3H1-type" evidence="8">
    <location>
        <begin position="71"/>
        <end position="100"/>
    </location>
</feature>
<protein>
    <submittedName>
        <fullName evidence="12">UNK</fullName>
    </submittedName>
</protein>
<name>A0A7J7IYZ9_BUGNE</name>
<keyword evidence="3" id="KW-0963">Cytoplasm</keyword>
<feature type="compositionally biased region" description="Low complexity" evidence="10">
    <location>
        <begin position="593"/>
        <end position="611"/>
    </location>
</feature>